<sequence>MMIGIGIGPNFQQYPSGAPAFVGPLDALIAQGATFRHASSVRRLRSAYTGPACRLRGNGASLEADIAFLPDGTLDLAAAAAVAADSGGTQATWVTAYDQFFISDATQPSALNQMEFGTAFQSRGEMGGAAAINRTLNLSLGNLPQPSFICVVANMNSNVGTRVLFGTLSNSLNRFARLSNTTPQQNWGTTLAGSSISVGQHVFGFLNNDTASQIYIDGVLNAVGNAGNTQLDMGLARIGGNQSTTQTWNATAGNTISEMIVFNGNPTSLAGWPAFVAAQKAHFGIP</sequence>
<evidence type="ECO:0000313" key="1">
    <source>
        <dbReference type="EMBL" id="CAB4163654.1"/>
    </source>
</evidence>
<reference evidence="1" key="1">
    <citation type="submission" date="2020-04" db="EMBL/GenBank/DDBJ databases">
        <authorList>
            <person name="Chiriac C."/>
            <person name="Salcher M."/>
            <person name="Ghai R."/>
            <person name="Kavagutti S V."/>
        </authorList>
    </citation>
    <scope>NUCLEOTIDE SEQUENCE</scope>
</reference>
<evidence type="ECO:0008006" key="2">
    <source>
        <dbReference type="Google" id="ProtNLM"/>
    </source>
</evidence>
<name>A0A6J5P7Y3_9CAUD</name>
<proteinExistence type="predicted"/>
<accession>A0A6J5P7Y3</accession>
<dbReference type="Gene3D" id="2.60.120.200">
    <property type="match status" value="1"/>
</dbReference>
<protein>
    <recommendedName>
        <fullName evidence="2">Concanavalin A-like lectin/glucanases superfamily</fullName>
    </recommendedName>
</protein>
<organism evidence="1">
    <name type="scientific">uncultured Caudovirales phage</name>
    <dbReference type="NCBI Taxonomy" id="2100421"/>
    <lineage>
        <taxon>Viruses</taxon>
        <taxon>Duplodnaviria</taxon>
        <taxon>Heunggongvirae</taxon>
        <taxon>Uroviricota</taxon>
        <taxon>Caudoviricetes</taxon>
        <taxon>Peduoviridae</taxon>
        <taxon>Maltschvirus</taxon>
        <taxon>Maltschvirus maltsch</taxon>
    </lineage>
</organism>
<dbReference type="EMBL" id="LR796750">
    <property type="protein sequence ID" value="CAB4163654.1"/>
    <property type="molecule type" value="Genomic_DNA"/>
</dbReference>
<gene>
    <name evidence="1" type="ORF">UFOVP806_35</name>
</gene>